<evidence type="ECO:0008006" key="3">
    <source>
        <dbReference type="Google" id="ProtNLM"/>
    </source>
</evidence>
<accession>A0ABQ2CSK4</accession>
<gene>
    <name evidence="1" type="ORF">GCM10009083_27270</name>
</gene>
<dbReference type="RefSeq" id="WP_188637213.1">
    <property type="nucleotide sequence ID" value="NZ_BMNN01000008.1"/>
</dbReference>
<protein>
    <recommendedName>
        <fullName evidence="3">H-NS histone family protein</fullName>
    </recommendedName>
</protein>
<dbReference type="Proteomes" id="UP000633263">
    <property type="component" value="Unassembled WGS sequence"/>
</dbReference>
<proteinExistence type="predicted"/>
<evidence type="ECO:0000313" key="2">
    <source>
        <dbReference type="Proteomes" id="UP000633263"/>
    </source>
</evidence>
<evidence type="ECO:0000313" key="1">
    <source>
        <dbReference type="EMBL" id="GGJ08878.1"/>
    </source>
</evidence>
<dbReference type="EMBL" id="BMNN01000008">
    <property type="protein sequence ID" value="GGJ08878.1"/>
    <property type="molecule type" value="Genomic_DNA"/>
</dbReference>
<sequence length="69" mass="7938">MTRNASFREIERKLAESLAQLEANRKTERLREAREFGDELKALMKSYRMTAADVVGILESVDERQHQGG</sequence>
<comment type="caution">
    <text evidence="1">The sequence shown here is derived from an EMBL/GenBank/DDBJ whole genome shotgun (WGS) entry which is preliminary data.</text>
</comment>
<name>A0ABQ2CSK4_9GAMM</name>
<reference evidence="2" key="1">
    <citation type="journal article" date="2019" name="Int. J. Syst. Evol. Microbiol.">
        <title>The Global Catalogue of Microorganisms (GCM) 10K type strain sequencing project: providing services to taxonomists for standard genome sequencing and annotation.</title>
        <authorList>
            <consortium name="The Broad Institute Genomics Platform"/>
            <consortium name="The Broad Institute Genome Sequencing Center for Infectious Disease"/>
            <person name="Wu L."/>
            <person name="Ma J."/>
        </authorList>
    </citation>
    <scope>NUCLEOTIDE SEQUENCE [LARGE SCALE GENOMIC DNA]</scope>
    <source>
        <strain evidence="2">JCM 11590</strain>
    </source>
</reference>
<organism evidence="1 2">
    <name type="scientific">Halopseudomonas pertucinogena</name>
    <dbReference type="NCBI Taxonomy" id="86175"/>
    <lineage>
        <taxon>Bacteria</taxon>
        <taxon>Pseudomonadati</taxon>
        <taxon>Pseudomonadota</taxon>
        <taxon>Gammaproteobacteria</taxon>
        <taxon>Pseudomonadales</taxon>
        <taxon>Pseudomonadaceae</taxon>
        <taxon>Halopseudomonas</taxon>
    </lineage>
</organism>
<keyword evidence="2" id="KW-1185">Reference proteome</keyword>